<dbReference type="GO" id="GO:0019991">
    <property type="term" value="P:septate junction assembly"/>
    <property type="evidence" value="ECO:0007669"/>
    <property type="project" value="InterPro"/>
</dbReference>
<dbReference type="PANTHER" id="PTHR36692">
    <property type="entry name" value="PROTEIN SNAKESKIN"/>
    <property type="match status" value="1"/>
</dbReference>
<feature type="non-terminal residue" evidence="1">
    <location>
        <position position="1"/>
    </location>
</feature>
<dbReference type="HOGENOM" id="CLU_1139026_0_0_1"/>
<dbReference type="PANTHER" id="PTHR36692:SF3">
    <property type="entry name" value="PROTEIN SNAKESKIN"/>
    <property type="match status" value="1"/>
</dbReference>
<name>N6SZ69_DENPD</name>
<protein>
    <submittedName>
        <fullName evidence="1">Uncharacterized protein</fullName>
    </submittedName>
</protein>
<sequence length="244" mass="27261">MALETIASIIVKLVKLVLNFIILVLYRVGFAGDFLGVGGTWNLFEEKSSDVEIIASGVFVGYFVYTAVSLISLCLASSENKKCVNVLIFIFRSILLVLFLKLCEKRALKMTSVETVGTVVLKFLKLAINIICLYLYRTGSDGTFLGVGGTWNMAENKNADAEIFASGIFIGYFIYTFISLVALCFAAGDHKNTFTDILMNIVGVFLWIAVGATALHYWHGYLSEHKYTYVNSERQWVFRVFRPS</sequence>
<dbReference type="GO" id="GO:0005886">
    <property type="term" value="C:plasma membrane"/>
    <property type="evidence" value="ECO:0007669"/>
    <property type="project" value="TreeGrafter"/>
</dbReference>
<gene>
    <name evidence="1" type="ORF">YQE_12713</name>
</gene>
<dbReference type="EMBL" id="KB741291">
    <property type="protein sequence ID" value="ENN70538.1"/>
    <property type="molecule type" value="Genomic_DNA"/>
</dbReference>
<dbReference type="AlphaFoldDB" id="N6SZ69"/>
<evidence type="ECO:0000313" key="1">
    <source>
        <dbReference type="EMBL" id="ENN70538.1"/>
    </source>
</evidence>
<accession>N6SZ69</accession>
<dbReference type="InterPro" id="IPR038976">
    <property type="entry name" value="Ssk"/>
</dbReference>
<dbReference type="OrthoDB" id="6592556at2759"/>
<proteinExistence type="predicted"/>
<organism evidence="1">
    <name type="scientific">Dendroctonus ponderosae</name>
    <name type="common">Mountain pine beetle</name>
    <dbReference type="NCBI Taxonomy" id="77166"/>
    <lineage>
        <taxon>Eukaryota</taxon>
        <taxon>Metazoa</taxon>
        <taxon>Ecdysozoa</taxon>
        <taxon>Arthropoda</taxon>
        <taxon>Hexapoda</taxon>
        <taxon>Insecta</taxon>
        <taxon>Pterygota</taxon>
        <taxon>Neoptera</taxon>
        <taxon>Endopterygota</taxon>
        <taxon>Coleoptera</taxon>
        <taxon>Polyphaga</taxon>
        <taxon>Cucujiformia</taxon>
        <taxon>Curculionidae</taxon>
        <taxon>Scolytinae</taxon>
        <taxon>Dendroctonus</taxon>
    </lineage>
</organism>
<reference evidence="1" key="1">
    <citation type="journal article" date="2013" name="Genome Biol.">
        <title>Draft genome of the mountain pine beetle, Dendroctonus ponderosae Hopkins, a major forest pest.</title>
        <authorList>
            <person name="Keeling C.I."/>
            <person name="Yuen M.M."/>
            <person name="Liao N.Y."/>
            <person name="Docking T.R."/>
            <person name="Chan S.K."/>
            <person name="Taylor G.A."/>
            <person name="Palmquist D.L."/>
            <person name="Jackman S.D."/>
            <person name="Nguyen A."/>
            <person name="Li M."/>
            <person name="Henderson H."/>
            <person name="Janes J.K."/>
            <person name="Zhao Y."/>
            <person name="Pandoh P."/>
            <person name="Moore R."/>
            <person name="Sperling F.A."/>
            <person name="Huber D.P."/>
            <person name="Birol I."/>
            <person name="Jones S.J."/>
            <person name="Bohlmann J."/>
        </authorList>
    </citation>
    <scope>NUCLEOTIDE SEQUENCE</scope>
</reference>